<reference evidence="3" key="1">
    <citation type="submission" date="2023-04" db="EMBL/GenBank/DDBJ databases">
        <title>Ambrosiozyma monospora NBRC 1965.</title>
        <authorList>
            <person name="Ichikawa N."/>
            <person name="Sato H."/>
            <person name="Tonouchi N."/>
        </authorList>
    </citation>
    <scope>NUCLEOTIDE SEQUENCE</scope>
    <source>
        <strain evidence="3">NBRC 1965</strain>
    </source>
</reference>
<feature type="chain" id="PRO_5040782546" evidence="1">
    <location>
        <begin position="21"/>
        <end position="358"/>
    </location>
</feature>
<dbReference type="PANTHER" id="PTHR47551">
    <property type="entry name" value="TUBULIN--TYROSINE LIGASE PBY1-RELATED"/>
    <property type="match status" value="1"/>
</dbReference>
<accession>A0A9W7DEI1</accession>
<dbReference type="Proteomes" id="UP001165063">
    <property type="component" value="Unassembled WGS sequence"/>
</dbReference>
<sequence>MHGLLACTLHVLINSRLCNTFLLLDHTLLLYQLNSIITNHNSSSSMPLRVLLTNDDGGPNDLASPYVKYLVEAIERHTDWQLTIAVPSSQKSWIGKAHFAGRDVKATYIYSTIDKPEDNSYHGPFAYPQPNFQANKNLKEWILLDGTPATCADIGVNHLFPGGKSNVDLVLSGPNVGRNTSALYTLSSGTVGGAMEGHHHGKKAVALSYSFDRSPESTPDILREASLISVKLIAQLYKNWNPKADIYSVNVPLNSDLKLGKTKILRVPILENNWSKSLFVSSNGKGQTHVNDIVDQSITSGQVFKWRPDFDSVHKGVALSVGVNDGKAIAAGNITVTAIIATFRQVNDENQGELILEE</sequence>
<feature type="domain" description="Survival protein SurE-like phosphatase/nucleotidase" evidence="2">
    <location>
        <begin position="50"/>
        <end position="263"/>
    </location>
</feature>
<dbReference type="NCBIfam" id="TIGR00087">
    <property type="entry name" value="surE"/>
    <property type="match status" value="1"/>
</dbReference>
<evidence type="ECO:0000313" key="3">
    <source>
        <dbReference type="EMBL" id="GMG20723.1"/>
    </source>
</evidence>
<proteinExistence type="predicted"/>
<evidence type="ECO:0000256" key="1">
    <source>
        <dbReference type="SAM" id="SignalP"/>
    </source>
</evidence>
<protein>
    <submittedName>
        <fullName evidence="3">Unnamed protein product</fullName>
    </submittedName>
</protein>
<keyword evidence="4" id="KW-1185">Reference proteome</keyword>
<keyword evidence="1" id="KW-0732">Signal</keyword>
<comment type="caution">
    <text evidence="3">The sequence shown here is derived from an EMBL/GenBank/DDBJ whole genome shotgun (WGS) entry which is preliminary data.</text>
</comment>
<dbReference type="GO" id="GO:0016787">
    <property type="term" value="F:hydrolase activity"/>
    <property type="evidence" value="ECO:0007669"/>
    <property type="project" value="InterPro"/>
</dbReference>
<gene>
    <name evidence="3" type="ORF">Amon01_000144800</name>
</gene>
<dbReference type="InterPro" id="IPR027746">
    <property type="entry name" value="TTL"/>
</dbReference>
<dbReference type="AlphaFoldDB" id="A0A9W7DEI1"/>
<name>A0A9W7DEI1_AMBMO</name>
<dbReference type="EMBL" id="BSXU01000453">
    <property type="protein sequence ID" value="GMG20723.1"/>
    <property type="molecule type" value="Genomic_DNA"/>
</dbReference>
<organism evidence="3 4">
    <name type="scientific">Ambrosiozyma monospora</name>
    <name type="common">Yeast</name>
    <name type="synonym">Endomycopsis monosporus</name>
    <dbReference type="NCBI Taxonomy" id="43982"/>
    <lineage>
        <taxon>Eukaryota</taxon>
        <taxon>Fungi</taxon>
        <taxon>Dikarya</taxon>
        <taxon>Ascomycota</taxon>
        <taxon>Saccharomycotina</taxon>
        <taxon>Pichiomycetes</taxon>
        <taxon>Pichiales</taxon>
        <taxon>Pichiaceae</taxon>
        <taxon>Ambrosiozyma</taxon>
    </lineage>
</organism>
<evidence type="ECO:0000259" key="2">
    <source>
        <dbReference type="Pfam" id="PF01975"/>
    </source>
</evidence>
<feature type="signal peptide" evidence="1">
    <location>
        <begin position="1"/>
        <end position="20"/>
    </location>
</feature>
<dbReference type="InterPro" id="IPR002828">
    <property type="entry name" value="SurE-like_Pase/nucleotidase"/>
</dbReference>
<dbReference type="OrthoDB" id="202825at2759"/>
<dbReference type="InterPro" id="IPR036523">
    <property type="entry name" value="SurE-like_sf"/>
</dbReference>
<evidence type="ECO:0000313" key="4">
    <source>
        <dbReference type="Proteomes" id="UP001165063"/>
    </source>
</evidence>
<dbReference type="Pfam" id="PF01975">
    <property type="entry name" value="SurE"/>
    <property type="match status" value="1"/>
</dbReference>
<dbReference type="GO" id="GO:0000932">
    <property type="term" value="C:P-body"/>
    <property type="evidence" value="ECO:0007669"/>
    <property type="project" value="TreeGrafter"/>
</dbReference>
<dbReference type="Gene3D" id="3.40.1210.10">
    <property type="entry name" value="Survival protein SurE-like phosphatase/nucleotidase"/>
    <property type="match status" value="1"/>
</dbReference>
<dbReference type="SUPFAM" id="SSF64167">
    <property type="entry name" value="SurE-like"/>
    <property type="match status" value="1"/>
</dbReference>
<dbReference type="PANTHER" id="PTHR47551:SF1">
    <property type="entry name" value="TUBULIN--TYROSINE LIGASE PBY1-RELATED"/>
    <property type="match status" value="1"/>
</dbReference>